<dbReference type="InterPro" id="IPR008948">
    <property type="entry name" value="L-Aspartase-like"/>
</dbReference>
<organism evidence="2 3">
    <name type="scientific">Bacillus salipaludis</name>
    <dbReference type="NCBI Taxonomy" id="2547811"/>
    <lineage>
        <taxon>Bacteria</taxon>
        <taxon>Bacillati</taxon>
        <taxon>Bacillota</taxon>
        <taxon>Bacilli</taxon>
        <taxon>Bacillales</taxon>
        <taxon>Bacillaceae</taxon>
        <taxon>Bacillus</taxon>
    </lineage>
</organism>
<accession>A0A4R5VMT6</accession>
<dbReference type="SUPFAM" id="SSF48557">
    <property type="entry name" value="L-aspartase-like"/>
    <property type="match status" value="1"/>
</dbReference>
<dbReference type="Gene3D" id="1.20.200.10">
    <property type="entry name" value="Fumarase/aspartase (Central domain)"/>
    <property type="match status" value="1"/>
</dbReference>
<dbReference type="Proteomes" id="UP000295132">
    <property type="component" value="Unassembled WGS sequence"/>
</dbReference>
<sequence>AHQIIQNARRVLAIELICAMQAVEYRGVDKMATQTRRLYEKGREIVPSIKKDRIFSKDIEKAAEALKTIDLTTFIQQFNDVK</sequence>
<name>A0A4R5VMT6_9BACI</name>
<comment type="caution">
    <text evidence="2">The sequence shown here is derived from an EMBL/GenBank/DDBJ whole genome shotgun (WGS) entry which is preliminary data.</text>
</comment>
<reference evidence="2 3" key="1">
    <citation type="submission" date="2019-03" db="EMBL/GenBank/DDBJ databases">
        <title>Bacillus niacini sp. nov. a Nicotinate-Metabolizing Mesophile Isolated from Soil.</title>
        <authorList>
            <person name="Zhang G."/>
        </authorList>
    </citation>
    <scope>NUCLEOTIDE SEQUENCE [LARGE SCALE GENOMIC DNA]</scope>
    <source>
        <strain evidence="2 3">WN066</strain>
    </source>
</reference>
<dbReference type="AlphaFoldDB" id="A0A4R5VMT6"/>
<dbReference type="GO" id="GO:0016829">
    <property type="term" value="F:lyase activity"/>
    <property type="evidence" value="ECO:0007669"/>
    <property type="project" value="UniProtKB-KW"/>
</dbReference>
<evidence type="ECO:0000313" key="3">
    <source>
        <dbReference type="Proteomes" id="UP000295132"/>
    </source>
</evidence>
<feature type="non-terminal residue" evidence="2">
    <location>
        <position position="1"/>
    </location>
</feature>
<dbReference type="EMBL" id="SMYO01000009">
    <property type="protein sequence ID" value="TDK59288.1"/>
    <property type="molecule type" value="Genomic_DNA"/>
</dbReference>
<keyword evidence="1 2" id="KW-0456">Lyase</keyword>
<protein>
    <submittedName>
        <fullName evidence="2">Histidine ammonia-lyase</fullName>
    </submittedName>
</protein>
<evidence type="ECO:0000313" key="2">
    <source>
        <dbReference type="EMBL" id="TDK59288.1"/>
    </source>
</evidence>
<evidence type="ECO:0000256" key="1">
    <source>
        <dbReference type="ARBA" id="ARBA00023239"/>
    </source>
</evidence>
<gene>
    <name evidence="2" type="ORF">E2K98_18735</name>
</gene>
<proteinExistence type="predicted"/>